<organism evidence="2 3">
    <name type="scientific">Dyella japonica DSM 16301</name>
    <dbReference type="NCBI Taxonomy" id="1440762"/>
    <lineage>
        <taxon>Bacteria</taxon>
        <taxon>Pseudomonadati</taxon>
        <taxon>Pseudomonadota</taxon>
        <taxon>Gammaproteobacteria</taxon>
        <taxon>Lysobacterales</taxon>
        <taxon>Rhodanobacteraceae</taxon>
        <taxon>Dyella</taxon>
    </lineage>
</organism>
<dbReference type="InterPro" id="IPR010852">
    <property type="entry name" value="ABATE"/>
</dbReference>
<dbReference type="InterPro" id="IPR023286">
    <property type="entry name" value="ABATE_dom_sf"/>
</dbReference>
<evidence type="ECO:0000259" key="1">
    <source>
        <dbReference type="Pfam" id="PF11706"/>
    </source>
</evidence>
<dbReference type="InterPro" id="IPR021005">
    <property type="entry name" value="Znf_CGNR"/>
</dbReference>
<dbReference type="PANTHER" id="PTHR35525">
    <property type="entry name" value="BLL6575 PROTEIN"/>
    <property type="match status" value="1"/>
</dbReference>
<dbReference type="RefSeq" id="WP_046969820.1">
    <property type="nucleotide sequence ID" value="NZ_JPLA01000001.1"/>
</dbReference>
<dbReference type="Pfam" id="PF11706">
    <property type="entry name" value="zf-CGNR"/>
    <property type="match status" value="1"/>
</dbReference>
<accession>A0A0G9H8I0</accession>
<comment type="caution">
    <text evidence="2">The sequence shown here is derived from an EMBL/GenBank/DDBJ whole genome shotgun (WGS) entry which is preliminary data.</text>
</comment>
<evidence type="ECO:0000313" key="3">
    <source>
        <dbReference type="Proteomes" id="UP000035481"/>
    </source>
</evidence>
<dbReference type="Gene3D" id="1.10.3300.10">
    <property type="entry name" value="Jann2411-like domain"/>
    <property type="match status" value="1"/>
</dbReference>
<dbReference type="Proteomes" id="UP000035481">
    <property type="component" value="Unassembled WGS sequence"/>
</dbReference>
<dbReference type="OrthoDB" id="9808437at2"/>
<protein>
    <recommendedName>
        <fullName evidence="1">Zinc finger CGNR domain-containing protein</fullName>
    </recommendedName>
</protein>
<name>A0A0G9H8I0_9GAMM</name>
<evidence type="ECO:0000313" key="2">
    <source>
        <dbReference type="EMBL" id="KLD66110.1"/>
    </source>
</evidence>
<dbReference type="SUPFAM" id="SSF160904">
    <property type="entry name" value="Jann2411-like"/>
    <property type="match status" value="1"/>
</dbReference>
<dbReference type="AlphaFoldDB" id="A0A0G9H8I0"/>
<dbReference type="STRING" id="1440762.Y882_00020"/>
<proteinExistence type="predicted"/>
<dbReference type="Pfam" id="PF07336">
    <property type="entry name" value="ABATE"/>
    <property type="match status" value="1"/>
</dbReference>
<dbReference type="PATRIC" id="fig|1440762.4.peg.4"/>
<sequence>MDALNLDPGSYGGTYKLVGGRPSLDFINTVSWPETEREHDWLSSAENAKRWFAAVGLPFPRSKEVDLSALHATRRMLASALRPLAHGEQATASAIATIGKAAGHAYQARLIDPQTLTWHWPAPRSATEALSPILLDAAELLTSGTHERLRFCPSCDWLFEDQTRNGQRRWCDMADCGSRDKSRRYYQRSKH</sequence>
<gene>
    <name evidence="2" type="ORF">Y882_00020</name>
</gene>
<reference evidence="2 3" key="1">
    <citation type="journal article" date="2015" name="Antonie Van Leeuwenhoek">
        <title>A phylogenomic and molecular marker based taxonomic framework for the order Xanthomonadales: proposal to transfer the families Algiphilaceae and Solimonadaceae to the order Nevskiales ord. nov. and to create a new family within the order Xanthomonadales, the family Rhodanobacteraceae fam. nov., containing the genus Rhodanobacter and its closest relatives.</title>
        <authorList>
            <person name="Naushad S."/>
            <person name="Adeolu M."/>
            <person name="Wong S."/>
            <person name="Sohail M."/>
            <person name="Schellhorn H.E."/>
            <person name="Gupta R.S."/>
        </authorList>
    </citation>
    <scope>NUCLEOTIDE SEQUENCE [LARGE SCALE GENOMIC DNA]</scope>
    <source>
        <strain evidence="2 3">DSM 16301</strain>
    </source>
</reference>
<feature type="domain" description="Zinc finger CGNR" evidence="1">
    <location>
        <begin position="148"/>
        <end position="188"/>
    </location>
</feature>
<dbReference type="EMBL" id="JPLA01000001">
    <property type="protein sequence ID" value="KLD66110.1"/>
    <property type="molecule type" value="Genomic_DNA"/>
</dbReference>
<dbReference type="PANTHER" id="PTHR35525:SF3">
    <property type="entry name" value="BLL6575 PROTEIN"/>
    <property type="match status" value="1"/>
</dbReference>